<dbReference type="OrthoDB" id="9783748at2"/>
<dbReference type="RefSeq" id="WP_155970221.1">
    <property type="nucleotide sequence ID" value="NZ_LT828648.1"/>
</dbReference>
<dbReference type="STRING" id="1325564.NSJP_3020"/>
<dbReference type="Proteomes" id="UP000192042">
    <property type="component" value="Chromosome I"/>
</dbReference>
<keyword evidence="3" id="KW-1185">Reference proteome</keyword>
<evidence type="ECO:0000256" key="1">
    <source>
        <dbReference type="SAM" id="SignalP"/>
    </source>
</evidence>
<dbReference type="KEGG" id="nja:NSJP_3020"/>
<evidence type="ECO:0000313" key="2">
    <source>
        <dbReference type="EMBL" id="SLM49187.1"/>
    </source>
</evidence>
<proteinExistence type="predicted"/>
<gene>
    <name evidence="2" type="ORF">NSJP_3020</name>
</gene>
<evidence type="ECO:0000313" key="3">
    <source>
        <dbReference type="Proteomes" id="UP000192042"/>
    </source>
</evidence>
<dbReference type="PROSITE" id="PS51257">
    <property type="entry name" value="PROKAR_LIPOPROTEIN"/>
    <property type="match status" value="1"/>
</dbReference>
<sequence>MNTRSLVTRLLYGACLLAFGCATAEPVPKERGQASISQMDVPVIPDEQPAITEVPAETGEVQERGITRLNPAVLEGKTAVLGTLSTGLTSTYPGEFAFRTSKGYYLTAINGGGRIGDPTVITGATSAGAWEKFKFAIASPPSPYDKTFQTANGNYVTAVNGGGMTANAIHTDATQPRDWERFRLVYMSGHPPTYYGIGTIKGNFLTAVGAGGKYQDALHTDAKQIQAWEQFRIVKCGDPGSGYEYAIMAADGEFLASNNWEGKPGFGLSARPAEAEMKFKLFRQSDGTYALQTANGRTYLTALGGGGQVEKYDRKYYTPDCGGLFGGPCVGGSAPIFHTDATQVQAWEKFRIIDQGNCTYAIQTSSGFFSGIFKDSSGVTLLTTRRDGAPSANEKFQLVVFGLASPAIIQ</sequence>
<feature type="chain" id="PRO_5012641932" description="Fascin domain-containing protein" evidence="1">
    <location>
        <begin position="25"/>
        <end position="410"/>
    </location>
</feature>
<dbReference type="SUPFAM" id="SSF50405">
    <property type="entry name" value="Actin-crosslinking proteins"/>
    <property type="match status" value="2"/>
</dbReference>
<dbReference type="InterPro" id="IPR008999">
    <property type="entry name" value="Actin-crosslinking"/>
</dbReference>
<organism evidence="2 3">
    <name type="scientific">Nitrospira japonica</name>
    <dbReference type="NCBI Taxonomy" id="1325564"/>
    <lineage>
        <taxon>Bacteria</taxon>
        <taxon>Pseudomonadati</taxon>
        <taxon>Nitrospirota</taxon>
        <taxon>Nitrospiria</taxon>
        <taxon>Nitrospirales</taxon>
        <taxon>Nitrospiraceae</taxon>
        <taxon>Nitrospira</taxon>
    </lineage>
</organism>
<protein>
    <recommendedName>
        <fullName evidence="4">Fascin domain-containing protein</fullName>
    </recommendedName>
</protein>
<dbReference type="AlphaFoldDB" id="A0A1W1I849"/>
<name>A0A1W1I849_9BACT</name>
<reference evidence="2 3" key="1">
    <citation type="submission" date="2017-03" db="EMBL/GenBank/DDBJ databases">
        <authorList>
            <person name="Afonso C.L."/>
            <person name="Miller P.J."/>
            <person name="Scott M.A."/>
            <person name="Spackman E."/>
            <person name="Goraichik I."/>
            <person name="Dimitrov K.M."/>
            <person name="Suarez D.L."/>
            <person name="Swayne D.E."/>
        </authorList>
    </citation>
    <scope>NUCLEOTIDE SEQUENCE [LARGE SCALE GENOMIC DNA]</scope>
    <source>
        <strain evidence="2">Genome sequencing of Nitrospira japonica strain NJ11</strain>
    </source>
</reference>
<keyword evidence="1" id="KW-0732">Signal</keyword>
<dbReference type="CDD" id="cd00257">
    <property type="entry name" value="beta-trefoil_FSCN-like"/>
    <property type="match status" value="2"/>
</dbReference>
<dbReference type="Gene3D" id="2.80.10.50">
    <property type="match status" value="2"/>
</dbReference>
<dbReference type="EMBL" id="LT828648">
    <property type="protein sequence ID" value="SLM49187.1"/>
    <property type="molecule type" value="Genomic_DNA"/>
</dbReference>
<feature type="signal peptide" evidence="1">
    <location>
        <begin position="1"/>
        <end position="24"/>
    </location>
</feature>
<evidence type="ECO:0008006" key="4">
    <source>
        <dbReference type="Google" id="ProtNLM"/>
    </source>
</evidence>
<accession>A0A1W1I849</accession>